<dbReference type="HOGENOM" id="CLU_3095202_0_0_9"/>
<sequence length="51" mass="5784">MQKSEIGINKCDNLIFTLSHLLTQKHNVIVVGKPGKGTKHYYKSTKNILED</sequence>
<protein>
    <submittedName>
        <fullName evidence="1">Uncharacterized protein</fullName>
    </submittedName>
</protein>
<keyword evidence="1" id="KW-0614">Plasmid</keyword>
<dbReference type="EMBL" id="CP001187">
    <property type="protein sequence ID" value="ACK98543.1"/>
    <property type="molecule type" value="Genomic_DNA"/>
</dbReference>
<dbReference type="KEGG" id="bcg:BCG9842_0108"/>
<evidence type="ECO:0000313" key="1">
    <source>
        <dbReference type="EMBL" id="ACK98543.1"/>
    </source>
</evidence>
<gene>
    <name evidence="1" type="ordered locus">BCG9842_0108</name>
</gene>
<dbReference type="RefSeq" id="WP_012614862.1">
    <property type="nucleotide sequence ID" value="NC_011775.1"/>
</dbReference>
<organism evidence="1 2">
    <name type="scientific">Bacillus cereus (strain G9842)</name>
    <dbReference type="NCBI Taxonomy" id="405531"/>
    <lineage>
        <taxon>Bacteria</taxon>
        <taxon>Bacillati</taxon>
        <taxon>Bacillota</taxon>
        <taxon>Bacilli</taxon>
        <taxon>Bacillales</taxon>
        <taxon>Bacillaceae</taxon>
        <taxon>Bacillus</taxon>
        <taxon>Bacillus cereus group</taxon>
    </lineage>
</organism>
<reference evidence="1 2" key="1">
    <citation type="submission" date="2008-10" db="EMBL/GenBank/DDBJ databases">
        <title>Genome sequence of Bacillus cereus G9842.</title>
        <authorList>
            <person name="Dodson R.J."/>
            <person name="Durkin A.S."/>
            <person name="Rosovitz M.J."/>
            <person name="Rasko D.A."/>
            <person name="Hoffmaster A."/>
            <person name="Ravel J."/>
            <person name="Sutton G."/>
        </authorList>
    </citation>
    <scope>NUCLEOTIDE SEQUENCE [LARGE SCALE GENOMIC DNA]</scope>
    <source>
        <strain evidence="1 2">G9842</strain>
        <plasmid evidence="1 2">pG9842_209</plasmid>
    </source>
</reference>
<dbReference type="AlphaFoldDB" id="B7IZD1"/>
<dbReference type="Proteomes" id="UP000006744">
    <property type="component" value="Plasmid pG9842_209"/>
</dbReference>
<proteinExistence type="predicted"/>
<name>B7IZD1_BACC2</name>
<accession>B7IZD1</accession>
<evidence type="ECO:0000313" key="2">
    <source>
        <dbReference type="Proteomes" id="UP000006744"/>
    </source>
</evidence>
<geneLocation type="plasmid" evidence="1 2">
    <name>pG9842_209</name>
</geneLocation>